<dbReference type="PANTHER" id="PTHR42934:SF2">
    <property type="entry name" value="GLYCOLATE OXIDASE SUBUNIT GLCD"/>
    <property type="match status" value="1"/>
</dbReference>
<evidence type="ECO:0000256" key="1">
    <source>
        <dbReference type="ARBA" id="ARBA00001974"/>
    </source>
</evidence>
<gene>
    <name evidence="6" type="ORF">D0435_13460</name>
</gene>
<keyword evidence="7" id="KW-1185">Reference proteome</keyword>
<comment type="caution">
    <text evidence="6">The sequence shown here is derived from an EMBL/GenBank/DDBJ whole genome shotgun (WGS) entry which is preliminary data.</text>
</comment>
<dbReference type="Gene3D" id="3.30.465.10">
    <property type="match status" value="1"/>
</dbReference>
<dbReference type="AlphaFoldDB" id="A0A845QRM1"/>
<dbReference type="InterPro" id="IPR006094">
    <property type="entry name" value="Oxid_FAD_bind_N"/>
</dbReference>
<reference evidence="6 7" key="1">
    <citation type="submission" date="2018-08" db="EMBL/GenBank/DDBJ databases">
        <title>Murine metabolic-syndrome-specific gut microbial biobank.</title>
        <authorList>
            <person name="Liu C."/>
        </authorList>
    </citation>
    <scope>NUCLEOTIDE SEQUENCE [LARGE SCALE GENOMIC DNA]</scope>
    <source>
        <strain evidence="6 7">28</strain>
    </source>
</reference>
<dbReference type="InterPro" id="IPR016164">
    <property type="entry name" value="FAD-linked_Oxase-like_C"/>
</dbReference>
<dbReference type="GO" id="GO:0016491">
    <property type="term" value="F:oxidoreductase activity"/>
    <property type="evidence" value="ECO:0007669"/>
    <property type="project" value="UniProtKB-KW"/>
</dbReference>
<proteinExistence type="predicted"/>
<dbReference type="SUPFAM" id="SSF56176">
    <property type="entry name" value="FAD-binding/transporter-associated domain-like"/>
    <property type="match status" value="1"/>
</dbReference>
<dbReference type="InterPro" id="IPR016166">
    <property type="entry name" value="FAD-bd_PCMH"/>
</dbReference>
<feature type="domain" description="FAD-binding PCMH-type" evidence="5">
    <location>
        <begin position="44"/>
        <end position="224"/>
    </location>
</feature>
<protein>
    <submittedName>
        <fullName evidence="6">FAD-binding oxidoreductase</fullName>
    </submittedName>
</protein>
<evidence type="ECO:0000256" key="4">
    <source>
        <dbReference type="ARBA" id="ARBA00023002"/>
    </source>
</evidence>
<evidence type="ECO:0000256" key="2">
    <source>
        <dbReference type="ARBA" id="ARBA00022630"/>
    </source>
</evidence>
<dbReference type="InterPro" id="IPR004113">
    <property type="entry name" value="FAD-bd_oxidored_4_C"/>
</dbReference>
<keyword evidence="4" id="KW-0560">Oxidoreductase</keyword>
<accession>A0A845QRM1</accession>
<comment type="cofactor">
    <cofactor evidence="1">
        <name>FAD</name>
        <dbReference type="ChEBI" id="CHEBI:57692"/>
    </cofactor>
</comment>
<dbReference type="InterPro" id="IPR016169">
    <property type="entry name" value="FAD-bd_PCMH_sub2"/>
</dbReference>
<dbReference type="InterPro" id="IPR016171">
    <property type="entry name" value="Vanillyl_alc_oxidase_C-sub2"/>
</dbReference>
<dbReference type="RefSeq" id="WP_160202943.1">
    <property type="nucleotide sequence ID" value="NZ_QXWK01000030.1"/>
</dbReference>
<dbReference type="SUPFAM" id="SSF55103">
    <property type="entry name" value="FAD-linked oxidases, C-terminal domain"/>
    <property type="match status" value="1"/>
</dbReference>
<keyword evidence="3" id="KW-0274">FAD</keyword>
<organism evidence="6 7">
    <name type="scientific">Anaerotruncus colihominis</name>
    <dbReference type="NCBI Taxonomy" id="169435"/>
    <lineage>
        <taxon>Bacteria</taxon>
        <taxon>Bacillati</taxon>
        <taxon>Bacillota</taxon>
        <taxon>Clostridia</taxon>
        <taxon>Eubacteriales</taxon>
        <taxon>Oscillospiraceae</taxon>
        <taxon>Anaerotruncus</taxon>
    </lineage>
</organism>
<evidence type="ECO:0000313" key="6">
    <source>
        <dbReference type="EMBL" id="NBH62658.1"/>
    </source>
</evidence>
<sequence>MKYNPITKEVTECLVQAVGEDFVITGRERTKAFLYDEVEITYRPAAAADSVVVKPANTEEVAAVVKIADAMTVPVVVRGGATGLAGGCTPVVGSIIISTERMNHILEIDEENMVAVLEAGVTLMDLLEELEHHDGLSFPVHPGDEGAQMGGMAVTNAGGARAVRHGVMRKHILGVTAVLPNGEILELGGKLIKNNAGYNLTQLLLGSEGTLAIVTKVILKIFPKDKATATIVAPFEKIQDACHAVTDILKSGYTPLAVEYMDKRLFVDTAKMLGLTWQAKDGSADLLIILSERTEQQLYDAVKAINEICKANKALPCLFAGKDKEQEELLLVRSQHYELIKDEICDSFDMAVPVSHVSDFILRLKELVAEYHTGTNVIAHIADGNVHNDILYLPDGSIPDYAEELKHKMYDICYSYGGTVTGEHGIGKIRVEELKAQKPAAELALMKGIKDVFDPKGIMNPGALFAAEA</sequence>
<dbReference type="InterPro" id="IPR036318">
    <property type="entry name" value="FAD-bd_PCMH-like_sf"/>
</dbReference>
<keyword evidence="2" id="KW-0285">Flavoprotein</keyword>
<evidence type="ECO:0000256" key="3">
    <source>
        <dbReference type="ARBA" id="ARBA00022827"/>
    </source>
</evidence>
<evidence type="ECO:0000259" key="5">
    <source>
        <dbReference type="PROSITE" id="PS51387"/>
    </source>
</evidence>
<dbReference type="InterPro" id="IPR051914">
    <property type="entry name" value="FAD-linked_OxidoTrans_Type4"/>
</dbReference>
<dbReference type="GO" id="GO:0071949">
    <property type="term" value="F:FAD binding"/>
    <property type="evidence" value="ECO:0007669"/>
    <property type="project" value="InterPro"/>
</dbReference>
<dbReference type="Gene3D" id="1.10.45.10">
    <property type="entry name" value="Vanillyl-alcohol Oxidase, Chain A, domain 4"/>
    <property type="match status" value="1"/>
</dbReference>
<evidence type="ECO:0000313" key="7">
    <source>
        <dbReference type="Proteomes" id="UP000446866"/>
    </source>
</evidence>
<dbReference type="Proteomes" id="UP000446866">
    <property type="component" value="Unassembled WGS sequence"/>
</dbReference>
<dbReference type="PANTHER" id="PTHR42934">
    <property type="entry name" value="GLYCOLATE OXIDASE SUBUNIT GLCD"/>
    <property type="match status" value="1"/>
</dbReference>
<dbReference type="PROSITE" id="PS51387">
    <property type="entry name" value="FAD_PCMH"/>
    <property type="match status" value="1"/>
</dbReference>
<dbReference type="FunFam" id="1.10.45.10:FF:000001">
    <property type="entry name" value="D-lactate dehydrogenase mitochondrial"/>
    <property type="match status" value="1"/>
</dbReference>
<dbReference type="EMBL" id="QXWK01000030">
    <property type="protein sequence ID" value="NBH62658.1"/>
    <property type="molecule type" value="Genomic_DNA"/>
</dbReference>
<dbReference type="Pfam" id="PF01565">
    <property type="entry name" value="FAD_binding_4"/>
    <property type="match status" value="1"/>
</dbReference>
<dbReference type="Pfam" id="PF02913">
    <property type="entry name" value="FAD-oxidase_C"/>
    <property type="match status" value="1"/>
</dbReference>
<dbReference type="Gene3D" id="3.30.70.2740">
    <property type="match status" value="1"/>
</dbReference>
<name>A0A845QRM1_9FIRM</name>